<feature type="transmembrane region" description="Helical" evidence="5">
    <location>
        <begin position="231"/>
        <end position="253"/>
    </location>
</feature>
<evidence type="ECO:0000256" key="5">
    <source>
        <dbReference type="SAM" id="Phobius"/>
    </source>
</evidence>
<reference evidence="8" key="3">
    <citation type="submission" date="2025-09" db="UniProtKB">
        <authorList>
            <consortium name="Ensembl"/>
        </authorList>
    </citation>
    <scope>IDENTIFICATION</scope>
</reference>
<dbReference type="InterPro" id="IPR015631">
    <property type="entry name" value="CD2/SLAM_rcpt"/>
</dbReference>
<dbReference type="InterPro" id="IPR036179">
    <property type="entry name" value="Ig-like_dom_sf"/>
</dbReference>
<dbReference type="FunCoup" id="A0A672IKP3">
    <property type="interactions" value="16"/>
</dbReference>
<evidence type="ECO:0000313" key="9">
    <source>
        <dbReference type="Proteomes" id="UP000472267"/>
    </source>
</evidence>
<evidence type="ECO:0000256" key="6">
    <source>
        <dbReference type="SAM" id="SignalP"/>
    </source>
</evidence>
<protein>
    <submittedName>
        <fullName evidence="8">Uncharacterized LOC115385896</fullName>
    </submittedName>
</protein>
<keyword evidence="3 5" id="KW-0472">Membrane</keyword>
<proteinExistence type="predicted"/>
<feature type="domain" description="Ig-like" evidence="7">
    <location>
        <begin position="121"/>
        <end position="205"/>
    </location>
</feature>
<feature type="chain" id="PRO_5025347453" evidence="6">
    <location>
        <begin position="19"/>
        <end position="275"/>
    </location>
</feature>
<reference evidence="8" key="1">
    <citation type="submission" date="2019-06" db="EMBL/GenBank/DDBJ databases">
        <authorList>
            <consortium name="Wellcome Sanger Institute Data Sharing"/>
        </authorList>
    </citation>
    <scope>NUCLEOTIDE SEQUENCE [LARGE SCALE GENOMIC DNA]</scope>
</reference>
<feature type="signal peptide" evidence="6">
    <location>
        <begin position="1"/>
        <end position="18"/>
    </location>
</feature>
<reference evidence="8" key="2">
    <citation type="submission" date="2025-08" db="UniProtKB">
        <authorList>
            <consortium name="Ensembl"/>
        </authorList>
    </citation>
    <scope>IDENTIFICATION</scope>
</reference>
<evidence type="ECO:0000259" key="7">
    <source>
        <dbReference type="PROSITE" id="PS50835"/>
    </source>
</evidence>
<dbReference type="PANTHER" id="PTHR12080:SF55">
    <property type="entry name" value="LYMPHOCYTE FUNCTION-ASSOCIATED ANTIGEN 3"/>
    <property type="match status" value="1"/>
</dbReference>
<dbReference type="GO" id="GO:0016020">
    <property type="term" value="C:membrane"/>
    <property type="evidence" value="ECO:0007669"/>
    <property type="project" value="UniProtKB-SubCell"/>
</dbReference>
<dbReference type="PROSITE" id="PS50835">
    <property type="entry name" value="IG_LIKE"/>
    <property type="match status" value="1"/>
</dbReference>
<keyword evidence="5" id="KW-0812">Transmembrane</keyword>
<sequence>MKLVSLFGLFLYSQAVHSLTNIVGYIGESVTLPSRVEPSWVLNKIEWAIYPNNTWIATYREQTESLNRVPRYKGRLRLNTTTGDLTISNLNLNDAMEYSVDLSSDSENTVNKINLVVKQRPQQPVITQRQIITKSSCVVLLTCRSANQGADLSWSSTSFQGDNATLSTPDGLQLIFYTNSTQKASEFTCTSTVGSATASSDFTATCYDEKTVTTMNPPAPHIITSYWRDRAILLFFFGLILGAVLVIFLSCCLQGKLPSPGECLKGKCCSSKVSI</sequence>
<dbReference type="AlphaFoldDB" id="A0A672IKP3"/>
<keyword evidence="9" id="KW-1185">Reference proteome</keyword>
<dbReference type="Proteomes" id="UP000472267">
    <property type="component" value="Chromosome 3"/>
</dbReference>
<name>A0A672IKP3_SALFA</name>
<dbReference type="InterPro" id="IPR013106">
    <property type="entry name" value="Ig_V-set"/>
</dbReference>
<organism evidence="8 9">
    <name type="scientific">Salarias fasciatus</name>
    <name type="common">Jewelled blenny</name>
    <name type="synonym">Blennius fasciatus</name>
    <dbReference type="NCBI Taxonomy" id="181472"/>
    <lineage>
        <taxon>Eukaryota</taxon>
        <taxon>Metazoa</taxon>
        <taxon>Chordata</taxon>
        <taxon>Craniata</taxon>
        <taxon>Vertebrata</taxon>
        <taxon>Euteleostomi</taxon>
        <taxon>Actinopterygii</taxon>
        <taxon>Neopterygii</taxon>
        <taxon>Teleostei</taxon>
        <taxon>Neoteleostei</taxon>
        <taxon>Acanthomorphata</taxon>
        <taxon>Ovalentaria</taxon>
        <taxon>Blenniimorphae</taxon>
        <taxon>Blenniiformes</taxon>
        <taxon>Blennioidei</taxon>
        <taxon>Blenniidae</taxon>
        <taxon>Salariinae</taxon>
        <taxon>Salarias</taxon>
    </lineage>
</organism>
<evidence type="ECO:0000313" key="8">
    <source>
        <dbReference type="Ensembl" id="ENSSFAP00005041425.1"/>
    </source>
</evidence>
<dbReference type="Gene3D" id="2.60.40.10">
    <property type="entry name" value="Immunoglobulins"/>
    <property type="match status" value="1"/>
</dbReference>
<evidence type="ECO:0000256" key="4">
    <source>
        <dbReference type="ARBA" id="ARBA00023180"/>
    </source>
</evidence>
<dbReference type="PANTHER" id="PTHR12080">
    <property type="entry name" value="SIGNALING LYMPHOCYTIC ACTIVATION MOLECULE"/>
    <property type="match status" value="1"/>
</dbReference>
<evidence type="ECO:0000256" key="1">
    <source>
        <dbReference type="ARBA" id="ARBA00004370"/>
    </source>
</evidence>
<gene>
    <name evidence="8" type="primary">si:cabz01074946.1</name>
</gene>
<evidence type="ECO:0000256" key="2">
    <source>
        <dbReference type="ARBA" id="ARBA00022729"/>
    </source>
</evidence>
<comment type="subcellular location">
    <subcellularLocation>
        <location evidence="1">Membrane</location>
    </subcellularLocation>
</comment>
<dbReference type="OrthoDB" id="8958824at2759"/>
<dbReference type="InterPro" id="IPR007110">
    <property type="entry name" value="Ig-like_dom"/>
</dbReference>
<dbReference type="Pfam" id="PF07686">
    <property type="entry name" value="V-set"/>
    <property type="match status" value="1"/>
</dbReference>
<dbReference type="SUPFAM" id="SSF48726">
    <property type="entry name" value="Immunoglobulin"/>
    <property type="match status" value="1"/>
</dbReference>
<accession>A0A672IKP3</accession>
<keyword evidence="4" id="KW-0325">Glycoprotein</keyword>
<evidence type="ECO:0000256" key="3">
    <source>
        <dbReference type="ARBA" id="ARBA00023136"/>
    </source>
</evidence>
<dbReference type="InParanoid" id="A0A672IKP3"/>
<dbReference type="Ensembl" id="ENSSFAT00005042940.1">
    <property type="protein sequence ID" value="ENSSFAP00005041425.1"/>
    <property type="gene ID" value="ENSSFAG00005020596.1"/>
</dbReference>
<dbReference type="OMA" id="FTWIATW"/>
<dbReference type="InterPro" id="IPR013783">
    <property type="entry name" value="Ig-like_fold"/>
</dbReference>
<keyword evidence="5" id="KW-1133">Transmembrane helix</keyword>
<keyword evidence="2 6" id="KW-0732">Signal</keyword>